<comment type="similarity">
    <text evidence="4 8">Belongs to the glycosyltransferase 1 family. Bacterial/plant glycogen synthase subfamily.</text>
</comment>
<evidence type="ECO:0000256" key="7">
    <source>
        <dbReference type="ARBA" id="ARBA00023056"/>
    </source>
</evidence>
<dbReference type="STRING" id="1391654.AKJ09_10739"/>
<dbReference type="NCBIfam" id="TIGR02095">
    <property type="entry name" value="glgA"/>
    <property type="match status" value="1"/>
</dbReference>
<dbReference type="OrthoDB" id="9808590at2"/>
<evidence type="ECO:0000256" key="8">
    <source>
        <dbReference type="HAMAP-Rule" id="MF_00484"/>
    </source>
</evidence>
<dbReference type="GO" id="GO:0005978">
    <property type="term" value="P:glycogen biosynthetic process"/>
    <property type="evidence" value="ECO:0007669"/>
    <property type="project" value="UniProtKB-UniRule"/>
</dbReference>
<feature type="domain" description="Glycosyl transferase family 1" evidence="9">
    <location>
        <begin position="295"/>
        <end position="434"/>
    </location>
</feature>
<dbReference type="InterPro" id="IPR011835">
    <property type="entry name" value="GS/SS"/>
</dbReference>
<comment type="pathway">
    <text evidence="3 8">Glycan biosynthesis; glycogen biosynthesis.</text>
</comment>
<dbReference type="NCBIfam" id="NF001899">
    <property type="entry name" value="PRK00654.1-2"/>
    <property type="match status" value="1"/>
</dbReference>
<dbReference type="KEGG" id="llu:AKJ09_10739"/>
<feature type="binding site" evidence="8">
    <location>
        <position position="15"/>
    </location>
    <ligand>
        <name>ADP-alpha-D-glucose</name>
        <dbReference type="ChEBI" id="CHEBI:57498"/>
    </ligand>
</feature>
<dbReference type="PANTHER" id="PTHR45825:SF11">
    <property type="entry name" value="ALPHA AMYLASE DOMAIN-CONTAINING PROTEIN"/>
    <property type="match status" value="1"/>
</dbReference>
<dbReference type="GO" id="GO:0004373">
    <property type="term" value="F:alpha-1,4-glucan glucosyltransferase (UDP-glucose donor) activity"/>
    <property type="evidence" value="ECO:0007669"/>
    <property type="project" value="InterPro"/>
</dbReference>
<keyword evidence="6 8" id="KW-0808">Transferase</keyword>
<keyword evidence="5 8" id="KW-0328">Glycosyltransferase</keyword>
<dbReference type="EC" id="2.4.1.21" evidence="8"/>
<feature type="domain" description="Starch synthase catalytic" evidence="10">
    <location>
        <begin position="2"/>
        <end position="239"/>
    </location>
</feature>
<proteinExistence type="inferred from homology"/>
<name>A0A0K1QE78_9BACT</name>
<protein>
    <recommendedName>
        <fullName evidence="8">Glycogen synthase</fullName>
        <ecNumber evidence="8">2.4.1.21</ecNumber>
    </recommendedName>
    <alternativeName>
        <fullName evidence="8">Starch [bacterial glycogen] synthase</fullName>
    </alternativeName>
</protein>
<dbReference type="Gene3D" id="3.40.50.2000">
    <property type="entry name" value="Glycogen Phosphorylase B"/>
    <property type="match status" value="2"/>
</dbReference>
<evidence type="ECO:0000259" key="10">
    <source>
        <dbReference type="Pfam" id="PF08323"/>
    </source>
</evidence>
<dbReference type="SUPFAM" id="SSF53756">
    <property type="entry name" value="UDP-Glycosyltransferase/glycogen phosphorylase"/>
    <property type="match status" value="1"/>
</dbReference>
<comment type="catalytic activity">
    <reaction evidence="1 8">
        <text>[(1-&gt;4)-alpha-D-glucosyl](n) + ADP-alpha-D-glucose = [(1-&gt;4)-alpha-D-glucosyl](n+1) + ADP + H(+)</text>
        <dbReference type="Rhea" id="RHEA:18189"/>
        <dbReference type="Rhea" id="RHEA-COMP:9584"/>
        <dbReference type="Rhea" id="RHEA-COMP:9587"/>
        <dbReference type="ChEBI" id="CHEBI:15378"/>
        <dbReference type="ChEBI" id="CHEBI:15444"/>
        <dbReference type="ChEBI" id="CHEBI:57498"/>
        <dbReference type="ChEBI" id="CHEBI:456216"/>
        <dbReference type="EC" id="2.4.1.21"/>
    </reaction>
</comment>
<sequence length="487" mass="54744">MNVLFVASEVAPFAKSGGLGDVSSALPKALAARGHDVRIVMPMYARVQVPGRNFEQVFRDAVLLLGGTRIVFSVFEASLPGTTVPVYFVRCADLYDRPSIYTNDHDEHLRFAVLSWAALVIAQRTGFRPDIVHANDWQTSLLPLLLRTMFAWDRLFAQTRSVLTIHNIGHQGAFDARILFETGLSDAAHNFHQDQLREGRINYLLTGLLYSNAITTVSPTYAREIQTPEHGVGLDPFLRDRRDVLFGILNGIDEAEWNPETDTKIPHHFSIDDLEGKERNKQALCETAGLPYVPKAPIIGVVSRLAWQKGFDLCFGVLPRLLQRNGVQLVVLGTGEPKYETFFAALAKQFPKQVRFSANFSEPLAHLIEAGADMFLMPSRYEPCGLNQMYSLRYGTPPIVHRTGGLADTVTPFDPTRGSGNGFVFEHFDERGLRFGLAHALRTWGRGEGDDRERWRTLQRNGMRTRLGWDERVTAYEQVYRMVAPGR</sequence>
<evidence type="ECO:0000256" key="2">
    <source>
        <dbReference type="ARBA" id="ARBA00002764"/>
    </source>
</evidence>
<dbReference type="HAMAP" id="MF_00484">
    <property type="entry name" value="Glycogen_synth"/>
    <property type="match status" value="1"/>
</dbReference>
<dbReference type="PANTHER" id="PTHR45825">
    <property type="entry name" value="GRANULE-BOUND STARCH SYNTHASE 1, CHLOROPLASTIC/AMYLOPLASTIC"/>
    <property type="match status" value="1"/>
</dbReference>
<evidence type="ECO:0000313" key="12">
    <source>
        <dbReference type="Proteomes" id="UP000064967"/>
    </source>
</evidence>
<evidence type="ECO:0000256" key="1">
    <source>
        <dbReference type="ARBA" id="ARBA00001478"/>
    </source>
</evidence>
<keyword evidence="7 8" id="KW-0320">Glycogen biosynthesis</keyword>
<evidence type="ECO:0000256" key="3">
    <source>
        <dbReference type="ARBA" id="ARBA00004964"/>
    </source>
</evidence>
<evidence type="ECO:0000313" key="11">
    <source>
        <dbReference type="EMBL" id="AKV04076.1"/>
    </source>
</evidence>
<dbReference type="CDD" id="cd03791">
    <property type="entry name" value="GT5_Glycogen_synthase_DULL1-like"/>
    <property type="match status" value="1"/>
</dbReference>
<dbReference type="Proteomes" id="UP000064967">
    <property type="component" value="Chromosome"/>
</dbReference>
<dbReference type="Pfam" id="PF00534">
    <property type="entry name" value="Glycos_transf_1"/>
    <property type="match status" value="1"/>
</dbReference>
<comment type="function">
    <text evidence="2 8">Synthesizes alpha-1,4-glucan chains using ADP-glucose.</text>
</comment>
<dbReference type="RefSeq" id="WP_146654740.1">
    <property type="nucleotide sequence ID" value="NZ_CP012333.1"/>
</dbReference>
<dbReference type="GO" id="GO:0005829">
    <property type="term" value="C:cytosol"/>
    <property type="evidence" value="ECO:0007669"/>
    <property type="project" value="TreeGrafter"/>
</dbReference>
<evidence type="ECO:0000259" key="9">
    <source>
        <dbReference type="Pfam" id="PF00534"/>
    </source>
</evidence>
<gene>
    <name evidence="8" type="primary">glgA</name>
    <name evidence="11" type="ORF">AKJ09_10739</name>
</gene>
<accession>A0A0K1QE78</accession>
<dbReference type="InterPro" id="IPR013534">
    <property type="entry name" value="Starch_synth_cat_dom"/>
</dbReference>
<reference evidence="11 12" key="1">
    <citation type="submission" date="2015-08" db="EMBL/GenBank/DDBJ databases">
        <authorList>
            <person name="Babu N.S."/>
            <person name="Beckwith C.J."/>
            <person name="Beseler K.G."/>
            <person name="Brison A."/>
            <person name="Carone J.V."/>
            <person name="Caskin T.P."/>
            <person name="Diamond M."/>
            <person name="Durham M.E."/>
            <person name="Foxe J.M."/>
            <person name="Go M."/>
            <person name="Henderson B.A."/>
            <person name="Jones I.B."/>
            <person name="McGettigan J.A."/>
            <person name="Micheletti S.J."/>
            <person name="Nasrallah M.E."/>
            <person name="Ortiz D."/>
            <person name="Piller C.R."/>
            <person name="Privatt S.R."/>
            <person name="Schneider S.L."/>
            <person name="Sharp S."/>
            <person name="Smith T.C."/>
            <person name="Stanton J.D."/>
            <person name="Ullery H.E."/>
            <person name="Wilson R.J."/>
            <person name="Serrano M.G."/>
            <person name="Buck G."/>
            <person name="Lee V."/>
            <person name="Wang Y."/>
            <person name="Carvalho R."/>
            <person name="Voegtly L."/>
            <person name="Shi R."/>
            <person name="Duckworth R."/>
            <person name="Johnson A."/>
            <person name="Loviza R."/>
            <person name="Walstead R."/>
            <person name="Shah Z."/>
            <person name="Kiflezghi M."/>
            <person name="Wade K."/>
            <person name="Ball S.L."/>
            <person name="Bradley K.W."/>
            <person name="Asai D.J."/>
            <person name="Bowman C.A."/>
            <person name="Russell D.A."/>
            <person name="Pope W.H."/>
            <person name="Jacobs-Sera D."/>
            <person name="Hendrix R.W."/>
            <person name="Hatfull G.F."/>
        </authorList>
    </citation>
    <scope>NUCLEOTIDE SEQUENCE [LARGE SCALE GENOMIC DNA]</scope>
    <source>
        <strain evidence="11 12">DSM 27648</strain>
    </source>
</reference>
<dbReference type="Pfam" id="PF08323">
    <property type="entry name" value="Glyco_transf_5"/>
    <property type="match status" value="1"/>
</dbReference>
<dbReference type="PATRIC" id="fig|1391654.3.peg.10881"/>
<evidence type="ECO:0000256" key="6">
    <source>
        <dbReference type="ARBA" id="ARBA00022679"/>
    </source>
</evidence>
<keyword evidence="12" id="KW-1185">Reference proteome</keyword>
<dbReference type="AlphaFoldDB" id="A0A0K1QE78"/>
<dbReference type="UniPathway" id="UPA00164"/>
<evidence type="ECO:0000256" key="5">
    <source>
        <dbReference type="ARBA" id="ARBA00022676"/>
    </source>
</evidence>
<organism evidence="11 12">
    <name type="scientific">Labilithrix luteola</name>
    <dbReference type="NCBI Taxonomy" id="1391654"/>
    <lineage>
        <taxon>Bacteria</taxon>
        <taxon>Pseudomonadati</taxon>
        <taxon>Myxococcota</taxon>
        <taxon>Polyangia</taxon>
        <taxon>Polyangiales</taxon>
        <taxon>Labilitrichaceae</taxon>
        <taxon>Labilithrix</taxon>
    </lineage>
</organism>
<dbReference type="EMBL" id="CP012333">
    <property type="protein sequence ID" value="AKV04076.1"/>
    <property type="molecule type" value="Genomic_DNA"/>
</dbReference>
<dbReference type="InterPro" id="IPR001296">
    <property type="entry name" value="Glyco_trans_1"/>
</dbReference>
<evidence type="ECO:0000256" key="4">
    <source>
        <dbReference type="ARBA" id="ARBA00010281"/>
    </source>
</evidence>
<dbReference type="GO" id="GO:0009011">
    <property type="term" value="F:alpha-1,4-glucan glucosyltransferase (ADP-glucose donor) activity"/>
    <property type="evidence" value="ECO:0007669"/>
    <property type="project" value="UniProtKB-UniRule"/>
</dbReference>